<gene>
    <name evidence="3" type="ORF">Cyrtocomes_01106</name>
</gene>
<dbReference type="InterPro" id="IPR006222">
    <property type="entry name" value="GCVT_N"/>
</dbReference>
<sequence length="261" mass="29806">MNISTLETRGVISVTGSEAGSFLNKILTNNVPTEKGILIYALLLNPQGKVLYDFFIEKSADDRFILDVPAAYINEIIAKLDIYKLSLNLLIKIEDFSITVSDYAYCQSSLSDPRFSGCYRTLDAHTYNSNIEWYNILRINSIIPEHTVDFEPREFFPTHMSMHKFGSINYNKGCYVGQEVIARMTHRGNIMKCLYLVELKEEVKELTCRDVIYEGLTIGNLLSYHKNFGIAILRIEESNKIIQNSGHASVSRVRLRILKCL</sequence>
<proteinExistence type="predicted"/>
<name>A0ABU5LA40_9RICK</name>
<keyword evidence="4" id="KW-1185">Reference proteome</keyword>
<keyword evidence="1" id="KW-0809">Transit peptide</keyword>
<protein>
    <submittedName>
        <fullName evidence="3">Folate-binding protein YgfZ</fullName>
    </submittedName>
</protein>
<dbReference type="SUPFAM" id="SSF103025">
    <property type="entry name" value="Folate-binding domain"/>
    <property type="match status" value="1"/>
</dbReference>
<dbReference type="PANTHER" id="PTHR22602:SF0">
    <property type="entry name" value="TRANSFERASE CAF17, MITOCHONDRIAL-RELATED"/>
    <property type="match status" value="1"/>
</dbReference>
<dbReference type="InterPro" id="IPR045179">
    <property type="entry name" value="YgfZ/GcvT"/>
</dbReference>
<dbReference type="PANTHER" id="PTHR22602">
    <property type="entry name" value="TRANSFERASE CAF17, MITOCHONDRIAL-RELATED"/>
    <property type="match status" value="1"/>
</dbReference>
<evidence type="ECO:0000313" key="3">
    <source>
        <dbReference type="EMBL" id="MDZ5762714.1"/>
    </source>
</evidence>
<dbReference type="InterPro" id="IPR027266">
    <property type="entry name" value="TrmE/GcvT-like"/>
</dbReference>
<reference evidence="3 4" key="1">
    <citation type="submission" date="2023-02" db="EMBL/GenBank/DDBJ databases">
        <title>Host association and intracellularity evolved multiple times independently in the Rickettsiales.</title>
        <authorList>
            <person name="Castelli M."/>
            <person name="Nardi T."/>
            <person name="Gammuto L."/>
            <person name="Bellinzona G."/>
            <person name="Sabaneyeva E."/>
            <person name="Potekhin A."/>
            <person name="Serra V."/>
            <person name="Petroni G."/>
            <person name="Sassera D."/>
        </authorList>
    </citation>
    <scope>NUCLEOTIDE SEQUENCE [LARGE SCALE GENOMIC DNA]</scope>
    <source>
        <strain evidence="3 4">BOD18</strain>
    </source>
</reference>
<dbReference type="NCBIfam" id="TIGR03317">
    <property type="entry name" value="ygfZ_signature"/>
    <property type="match status" value="1"/>
</dbReference>
<dbReference type="EMBL" id="JARGYT010000094">
    <property type="protein sequence ID" value="MDZ5762714.1"/>
    <property type="molecule type" value="Genomic_DNA"/>
</dbReference>
<feature type="domain" description="GCVT N-terminal" evidence="2">
    <location>
        <begin position="9"/>
        <end position="83"/>
    </location>
</feature>
<dbReference type="Gene3D" id="3.30.1360.120">
    <property type="entry name" value="Probable tRNA modification gtpase trme, domain 1"/>
    <property type="match status" value="2"/>
</dbReference>
<dbReference type="Proteomes" id="UP001293791">
    <property type="component" value="Unassembled WGS sequence"/>
</dbReference>
<dbReference type="InterPro" id="IPR017703">
    <property type="entry name" value="YgfZ/GCV_T_CS"/>
</dbReference>
<accession>A0ABU5LA40</accession>
<dbReference type="PIRSF" id="PIRSF006487">
    <property type="entry name" value="GcvT"/>
    <property type="match status" value="1"/>
</dbReference>
<evidence type="ECO:0000256" key="1">
    <source>
        <dbReference type="ARBA" id="ARBA00022946"/>
    </source>
</evidence>
<evidence type="ECO:0000313" key="4">
    <source>
        <dbReference type="Proteomes" id="UP001293791"/>
    </source>
</evidence>
<dbReference type="Pfam" id="PF01571">
    <property type="entry name" value="GCV_T"/>
    <property type="match status" value="1"/>
</dbReference>
<evidence type="ECO:0000259" key="2">
    <source>
        <dbReference type="Pfam" id="PF01571"/>
    </source>
</evidence>
<organism evidence="3 4">
    <name type="scientific">Candidatus Cyrtobacter comes</name>
    <dbReference type="NCBI Taxonomy" id="675776"/>
    <lineage>
        <taxon>Bacteria</taxon>
        <taxon>Pseudomonadati</taxon>
        <taxon>Pseudomonadota</taxon>
        <taxon>Alphaproteobacteria</taxon>
        <taxon>Rickettsiales</taxon>
        <taxon>Candidatus Midichloriaceae</taxon>
        <taxon>Candidatus Cyrtobacter</taxon>
    </lineage>
</organism>
<comment type="caution">
    <text evidence="3">The sequence shown here is derived from an EMBL/GenBank/DDBJ whole genome shotgun (WGS) entry which is preliminary data.</text>
</comment>
<dbReference type="RefSeq" id="WP_322498159.1">
    <property type="nucleotide sequence ID" value="NZ_JARGYT010000094.1"/>
</dbReference>